<sequence length="317" mass="33033">MTHQADSSPPIDAPDSTVGARLRRAREALGMSLEHAAQTLNLDKKTIAALESDAKESLPESAYVKGYLRAYARLLNLDADALLALYAEDEEPTRVVTPPPIRRSQRDQPRMSVSVVGGVVVLLLIVLSVWWFSRPKHTSIPVQGVVPATQPSLASSGSAVPANPVRLANAATATATPAASTTLGVTATATAAPVVEPTITAPASPPPVAAAPVSAPAVQTAAPTQPANTASGTQLLLRTTAKSWVKIDDATGKQLLIGLLPGDARKTLTGKPPFSVFLGYAPGVTLIINGNQVAFSSYTQSNNTARFKVLADGQTRR</sequence>
<dbReference type="KEGG" id="afy:BW247_08160"/>
<evidence type="ECO:0000256" key="1">
    <source>
        <dbReference type="SAM" id="Phobius"/>
    </source>
</evidence>
<name>A0A1P8UGU5_9GAMM</name>
<protein>
    <recommendedName>
        <fullName evidence="2">HTH cro/C1-type domain-containing protein</fullName>
    </recommendedName>
</protein>
<dbReference type="SMART" id="SM00530">
    <property type="entry name" value="HTH_XRE"/>
    <property type="match status" value="1"/>
</dbReference>
<evidence type="ECO:0000313" key="3">
    <source>
        <dbReference type="EMBL" id="APZ43067.1"/>
    </source>
</evidence>
<accession>A0A1P8UGU5</accession>
<dbReference type="SUPFAM" id="SSF47413">
    <property type="entry name" value="lambda repressor-like DNA-binding domains"/>
    <property type="match status" value="1"/>
</dbReference>
<dbReference type="Pfam" id="PF13464">
    <property type="entry name" value="RodZ_C"/>
    <property type="match status" value="1"/>
</dbReference>
<gene>
    <name evidence="3" type="ORF">BW247_08160</name>
</gene>
<dbReference type="AlphaFoldDB" id="A0A1P8UGU5"/>
<dbReference type="PROSITE" id="PS50943">
    <property type="entry name" value="HTH_CROC1"/>
    <property type="match status" value="1"/>
</dbReference>
<dbReference type="GO" id="GO:0003677">
    <property type="term" value="F:DNA binding"/>
    <property type="evidence" value="ECO:0007669"/>
    <property type="project" value="InterPro"/>
</dbReference>
<dbReference type="InterPro" id="IPR050400">
    <property type="entry name" value="Bact_Cytoskel_RodZ"/>
</dbReference>
<dbReference type="PANTHER" id="PTHR34475">
    <property type="match status" value="1"/>
</dbReference>
<evidence type="ECO:0000313" key="4">
    <source>
        <dbReference type="Proteomes" id="UP000243807"/>
    </source>
</evidence>
<feature type="transmembrane region" description="Helical" evidence="1">
    <location>
        <begin position="111"/>
        <end position="132"/>
    </location>
</feature>
<dbReference type="PANTHER" id="PTHR34475:SF1">
    <property type="entry name" value="CYTOSKELETON PROTEIN RODZ"/>
    <property type="match status" value="1"/>
</dbReference>
<dbReference type="RefSeq" id="WP_076836715.1">
    <property type="nucleotide sequence ID" value="NZ_CP019434.1"/>
</dbReference>
<reference evidence="3 4" key="1">
    <citation type="submission" date="2017-01" db="EMBL/GenBank/DDBJ databases">
        <title>Draft sequence of Acidihalobacter ferrooxidans strain DSM 14175 (strain V8).</title>
        <authorList>
            <person name="Khaleque H.N."/>
            <person name="Ramsay J.P."/>
            <person name="Murphy R.J.T."/>
            <person name="Kaksonen A.H."/>
            <person name="Boxall N.J."/>
            <person name="Watkin E.L.J."/>
        </authorList>
    </citation>
    <scope>NUCLEOTIDE SEQUENCE [LARGE SCALE GENOMIC DNA]</scope>
    <source>
        <strain evidence="3 4">V8</strain>
    </source>
</reference>
<dbReference type="EMBL" id="CP019434">
    <property type="protein sequence ID" value="APZ43067.1"/>
    <property type="molecule type" value="Genomic_DNA"/>
</dbReference>
<dbReference type="Gene3D" id="1.10.260.40">
    <property type="entry name" value="lambda repressor-like DNA-binding domains"/>
    <property type="match status" value="1"/>
</dbReference>
<proteinExistence type="predicted"/>
<keyword evidence="1" id="KW-1133">Transmembrane helix</keyword>
<keyword evidence="1" id="KW-0812">Transmembrane</keyword>
<dbReference type="InterPro" id="IPR010982">
    <property type="entry name" value="Lambda_DNA-bd_dom_sf"/>
</dbReference>
<dbReference type="InterPro" id="IPR025194">
    <property type="entry name" value="RodZ-like_C"/>
</dbReference>
<dbReference type="Pfam" id="PF13413">
    <property type="entry name" value="HTH_25"/>
    <property type="match status" value="1"/>
</dbReference>
<organism evidence="3 4">
    <name type="scientific">Acidihalobacter ferrooxydans</name>
    <dbReference type="NCBI Taxonomy" id="1765967"/>
    <lineage>
        <taxon>Bacteria</taxon>
        <taxon>Pseudomonadati</taxon>
        <taxon>Pseudomonadota</taxon>
        <taxon>Gammaproteobacteria</taxon>
        <taxon>Chromatiales</taxon>
        <taxon>Ectothiorhodospiraceae</taxon>
        <taxon>Acidihalobacter</taxon>
    </lineage>
</organism>
<dbReference type="OrthoDB" id="9790252at2"/>
<dbReference type="CDD" id="cd00093">
    <property type="entry name" value="HTH_XRE"/>
    <property type="match status" value="1"/>
</dbReference>
<keyword evidence="1" id="KW-0472">Membrane</keyword>
<dbReference type="STRING" id="1765967.BW247_08160"/>
<evidence type="ECO:0000259" key="2">
    <source>
        <dbReference type="PROSITE" id="PS50943"/>
    </source>
</evidence>
<dbReference type="InterPro" id="IPR001387">
    <property type="entry name" value="Cro/C1-type_HTH"/>
</dbReference>
<keyword evidence="4" id="KW-1185">Reference proteome</keyword>
<feature type="domain" description="HTH cro/C1-type" evidence="2">
    <location>
        <begin position="22"/>
        <end position="82"/>
    </location>
</feature>
<dbReference type="Proteomes" id="UP000243807">
    <property type="component" value="Chromosome"/>
</dbReference>